<dbReference type="PROSITE" id="PS00108">
    <property type="entry name" value="PROTEIN_KINASE_ST"/>
    <property type="match status" value="1"/>
</dbReference>
<evidence type="ECO:0000313" key="11">
    <source>
        <dbReference type="EMBL" id="RLM69920.1"/>
    </source>
</evidence>
<dbReference type="STRING" id="4540.A0A3L6Q608"/>
<evidence type="ECO:0000256" key="3">
    <source>
        <dbReference type="ARBA" id="ARBA00022679"/>
    </source>
</evidence>
<keyword evidence="2" id="KW-0723">Serine/threonine-protein kinase</keyword>
<keyword evidence="12" id="KW-1185">Reference proteome</keyword>
<feature type="compositionally biased region" description="Basic and acidic residues" evidence="9">
    <location>
        <begin position="615"/>
        <end position="627"/>
    </location>
</feature>
<dbReference type="GO" id="GO:0004674">
    <property type="term" value="F:protein serine/threonine kinase activity"/>
    <property type="evidence" value="ECO:0007669"/>
    <property type="project" value="UniProtKB-KW"/>
</dbReference>
<dbReference type="InterPro" id="IPR011009">
    <property type="entry name" value="Kinase-like_dom_sf"/>
</dbReference>
<protein>
    <recommendedName>
        <fullName evidence="1">non-specific serine/threonine protein kinase</fullName>
        <ecNumber evidence="1">2.7.11.1</ecNumber>
    </recommendedName>
</protein>
<evidence type="ECO:0000256" key="8">
    <source>
        <dbReference type="ARBA" id="ARBA00048679"/>
    </source>
</evidence>
<feature type="region of interest" description="Disordered" evidence="9">
    <location>
        <begin position="593"/>
        <end position="627"/>
    </location>
</feature>
<dbReference type="EC" id="2.7.11.1" evidence="1"/>
<keyword evidence="4" id="KW-0547">Nucleotide-binding</keyword>
<dbReference type="SUPFAM" id="SSF56112">
    <property type="entry name" value="Protein kinase-like (PK-like)"/>
    <property type="match status" value="1"/>
</dbReference>
<dbReference type="FunFam" id="1.10.510.10:FF:001023">
    <property type="entry name" value="Os07g0541700 protein"/>
    <property type="match status" value="1"/>
</dbReference>
<organism evidence="11 12">
    <name type="scientific">Panicum miliaceum</name>
    <name type="common">Proso millet</name>
    <name type="synonym">Broomcorn millet</name>
    <dbReference type="NCBI Taxonomy" id="4540"/>
    <lineage>
        <taxon>Eukaryota</taxon>
        <taxon>Viridiplantae</taxon>
        <taxon>Streptophyta</taxon>
        <taxon>Embryophyta</taxon>
        <taxon>Tracheophyta</taxon>
        <taxon>Spermatophyta</taxon>
        <taxon>Magnoliopsida</taxon>
        <taxon>Liliopsida</taxon>
        <taxon>Poales</taxon>
        <taxon>Poaceae</taxon>
        <taxon>PACMAD clade</taxon>
        <taxon>Panicoideae</taxon>
        <taxon>Panicodae</taxon>
        <taxon>Paniceae</taxon>
        <taxon>Panicinae</taxon>
        <taxon>Panicum</taxon>
        <taxon>Panicum sect. Panicum</taxon>
    </lineage>
</organism>
<evidence type="ECO:0000256" key="2">
    <source>
        <dbReference type="ARBA" id="ARBA00022527"/>
    </source>
</evidence>
<dbReference type="Gene3D" id="2.60.40.10">
    <property type="entry name" value="Immunoglobulins"/>
    <property type="match status" value="1"/>
</dbReference>
<dbReference type="InterPro" id="IPR013783">
    <property type="entry name" value="Ig-like_fold"/>
</dbReference>
<dbReference type="InterPro" id="IPR000719">
    <property type="entry name" value="Prot_kinase_dom"/>
</dbReference>
<evidence type="ECO:0000256" key="7">
    <source>
        <dbReference type="ARBA" id="ARBA00047899"/>
    </source>
</evidence>
<gene>
    <name evidence="11" type="ORF">C2845_PM17G05320</name>
</gene>
<dbReference type="OrthoDB" id="679259at2759"/>
<keyword evidence="6" id="KW-0067">ATP-binding</keyword>
<dbReference type="SUPFAM" id="SSF50978">
    <property type="entry name" value="WD40 repeat-like"/>
    <property type="match status" value="1"/>
</dbReference>
<evidence type="ECO:0000313" key="12">
    <source>
        <dbReference type="Proteomes" id="UP000275267"/>
    </source>
</evidence>
<comment type="catalytic activity">
    <reaction evidence="7">
        <text>L-threonyl-[protein] + ATP = O-phospho-L-threonyl-[protein] + ADP + H(+)</text>
        <dbReference type="Rhea" id="RHEA:46608"/>
        <dbReference type="Rhea" id="RHEA-COMP:11060"/>
        <dbReference type="Rhea" id="RHEA-COMP:11605"/>
        <dbReference type="ChEBI" id="CHEBI:15378"/>
        <dbReference type="ChEBI" id="CHEBI:30013"/>
        <dbReference type="ChEBI" id="CHEBI:30616"/>
        <dbReference type="ChEBI" id="CHEBI:61977"/>
        <dbReference type="ChEBI" id="CHEBI:456216"/>
        <dbReference type="EC" id="2.7.11.1"/>
    </reaction>
</comment>
<dbReference type="Pfam" id="PF00069">
    <property type="entry name" value="Pkinase"/>
    <property type="match status" value="1"/>
</dbReference>
<name>A0A3L6Q608_PANMI</name>
<dbReference type="PANTHER" id="PTHR45707:SF43">
    <property type="entry name" value="PROTEIN KINASE DOMAIN-CONTAINING PROTEIN"/>
    <property type="match status" value="1"/>
</dbReference>
<evidence type="ECO:0000256" key="9">
    <source>
        <dbReference type="SAM" id="MobiDB-lite"/>
    </source>
</evidence>
<sequence length="627" mass="70381">MVPAERLERVLCFEYVPKTLQDCLRDESQRHEWGKRYQLIQGICQGLRYLHNEQQIIHLDLKPQNILLDGTVPKIADFGVSRFIDGKQSRIITRNVYGTLGYISRECIDKGELSFKADIYSLGIIIIRLLTGSTVSVDLTNWHQSLNTDSPQLRRYIKAAQLCVDGSQQRPTIDNIIDLLEGKETVIKIDCPASRNSLNNPRSSQEQVQSSMVLSAAPPQLQQMNSVPNEEAAARPPLELRFPFERNKRIERPLTLTDRSDHNVAVWIRPTCRHRPEQCLVHIDLHHSIIMDPHSTYAVVATAKEQNQMAKQAHQTCMFEVVMVVVPAADECRITLMSPSKDLKLDDDFFGKVDRFGGEVHWAMVTASVVKDDPGASCPEVRSIHKLITELSEYGEVKCIDVHPTETRILVAYETGYVSILNYETPRQGRVAFQVTRKVSVRSLVPSFYVTSTIVTRTCVIRSAKFVAGGEDWFATGLDDGWVHVYSCATPDMARMEFVAHPGRPVTSLAVHPTGGEPSLLTAADGATSIKLWRWGSDGGWRRAQEFNNPNGGSVQRLTFDGGAFACLSDEGILKVWDIQSPDPMTTVGEATHRMRRGGRRGGRRHEVKVKRKVHADGPRVVKGERE</sequence>
<keyword evidence="5" id="KW-0418">Kinase</keyword>
<evidence type="ECO:0000256" key="6">
    <source>
        <dbReference type="ARBA" id="ARBA00022840"/>
    </source>
</evidence>
<evidence type="ECO:0000259" key="10">
    <source>
        <dbReference type="PROSITE" id="PS50011"/>
    </source>
</evidence>
<dbReference type="PROSITE" id="PS50011">
    <property type="entry name" value="PROTEIN_KINASE_DOM"/>
    <property type="match status" value="1"/>
</dbReference>
<feature type="domain" description="Protein kinase" evidence="10">
    <location>
        <begin position="1"/>
        <end position="187"/>
    </location>
</feature>
<dbReference type="AlphaFoldDB" id="A0A3L6Q608"/>
<dbReference type="PANTHER" id="PTHR45707">
    <property type="entry name" value="C2 CALCIUM/LIPID-BINDING PLANT PHOSPHORIBOSYLTRANSFERASE FAMILY PROTEIN"/>
    <property type="match status" value="1"/>
</dbReference>
<reference evidence="12" key="1">
    <citation type="journal article" date="2019" name="Nat. Commun.">
        <title>The genome of broomcorn millet.</title>
        <authorList>
            <person name="Zou C."/>
            <person name="Miki D."/>
            <person name="Li D."/>
            <person name="Tang Q."/>
            <person name="Xiao L."/>
            <person name="Rajput S."/>
            <person name="Deng P."/>
            <person name="Jia W."/>
            <person name="Huang R."/>
            <person name="Zhang M."/>
            <person name="Sun Y."/>
            <person name="Hu J."/>
            <person name="Fu X."/>
            <person name="Schnable P.S."/>
            <person name="Li F."/>
            <person name="Zhang H."/>
            <person name="Feng B."/>
            <person name="Zhu X."/>
            <person name="Liu R."/>
            <person name="Schnable J.C."/>
            <person name="Zhu J.-K."/>
            <person name="Zhang H."/>
        </authorList>
    </citation>
    <scope>NUCLEOTIDE SEQUENCE [LARGE SCALE GENOMIC DNA]</scope>
</reference>
<evidence type="ECO:0000256" key="4">
    <source>
        <dbReference type="ARBA" id="ARBA00022741"/>
    </source>
</evidence>
<feature type="compositionally biased region" description="Basic residues" evidence="9">
    <location>
        <begin position="594"/>
        <end position="614"/>
    </location>
</feature>
<dbReference type="GO" id="GO:0005524">
    <property type="term" value="F:ATP binding"/>
    <property type="evidence" value="ECO:0007669"/>
    <property type="project" value="UniProtKB-KW"/>
</dbReference>
<comment type="caution">
    <text evidence="11">The sequence shown here is derived from an EMBL/GenBank/DDBJ whole genome shotgun (WGS) entry which is preliminary data.</text>
</comment>
<evidence type="ECO:0000256" key="1">
    <source>
        <dbReference type="ARBA" id="ARBA00012513"/>
    </source>
</evidence>
<dbReference type="Gene3D" id="1.10.510.10">
    <property type="entry name" value="Transferase(Phosphotransferase) domain 1"/>
    <property type="match status" value="1"/>
</dbReference>
<dbReference type="InterPro" id="IPR036322">
    <property type="entry name" value="WD40_repeat_dom_sf"/>
</dbReference>
<comment type="catalytic activity">
    <reaction evidence="8">
        <text>L-seryl-[protein] + ATP = O-phospho-L-seryl-[protein] + ADP + H(+)</text>
        <dbReference type="Rhea" id="RHEA:17989"/>
        <dbReference type="Rhea" id="RHEA-COMP:9863"/>
        <dbReference type="Rhea" id="RHEA-COMP:11604"/>
        <dbReference type="ChEBI" id="CHEBI:15378"/>
        <dbReference type="ChEBI" id="CHEBI:29999"/>
        <dbReference type="ChEBI" id="CHEBI:30616"/>
        <dbReference type="ChEBI" id="CHEBI:83421"/>
        <dbReference type="ChEBI" id="CHEBI:456216"/>
        <dbReference type="EC" id="2.7.11.1"/>
    </reaction>
</comment>
<keyword evidence="3" id="KW-0808">Transferase</keyword>
<dbReference type="InterPro" id="IPR015943">
    <property type="entry name" value="WD40/YVTN_repeat-like_dom_sf"/>
</dbReference>
<proteinExistence type="predicted"/>
<dbReference type="InterPro" id="IPR008271">
    <property type="entry name" value="Ser/Thr_kinase_AS"/>
</dbReference>
<dbReference type="EMBL" id="PQIB02000014">
    <property type="protein sequence ID" value="RLM69920.1"/>
    <property type="molecule type" value="Genomic_DNA"/>
</dbReference>
<dbReference type="SMART" id="SM00220">
    <property type="entry name" value="S_TKc"/>
    <property type="match status" value="1"/>
</dbReference>
<accession>A0A3L6Q608</accession>
<dbReference type="SMART" id="SM00320">
    <property type="entry name" value="WD40"/>
    <property type="match status" value="4"/>
</dbReference>
<dbReference type="InterPro" id="IPR001680">
    <property type="entry name" value="WD40_rpt"/>
</dbReference>
<evidence type="ECO:0000256" key="5">
    <source>
        <dbReference type="ARBA" id="ARBA00022777"/>
    </source>
</evidence>
<dbReference type="Gene3D" id="2.130.10.10">
    <property type="entry name" value="YVTN repeat-like/Quinoprotein amine dehydrogenase"/>
    <property type="match status" value="1"/>
</dbReference>
<dbReference type="Proteomes" id="UP000275267">
    <property type="component" value="Unassembled WGS sequence"/>
</dbReference>